<proteinExistence type="predicted"/>
<evidence type="ECO:0000313" key="3">
    <source>
        <dbReference type="EMBL" id="OWV28383.1"/>
    </source>
</evidence>
<dbReference type="OrthoDB" id="983149at2"/>
<feature type="compositionally biased region" description="Basic and acidic residues" evidence="2">
    <location>
        <begin position="61"/>
        <end position="73"/>
    </location>
</feature>
<keyword evidence="1" id="KW-0175">Coiled coil</keyword>
<comment type="caution">
    <text evidence="3">The sequence shown here is derived from an EMBL/GenBank/DDBJ whole genome shotgun (WGS) entry which is preliminary data.</text>
</comment>
<sequence>MGWKGTVRSIGAAVRAAERDAKRRQRDLERRQQQYEKMQELEQAAYEVEVYENHIDVIQSTHKEGSPPIDWHKVASSKQPVKPKISNDNESEARQSLESYKPGLIDRLFKREEKKREFLIQKIDEAIRKDEVNYKSRISRWEKDTEEWTESVGMANALLDGKAEAKIEVIDNLQPFAEISNLGSSLSVAVYGNGILEATINVHGAKIVPSETKSLLQSGKLSVKKMPKGKFNEIYQDYVCSCVLRVGNELFSAIPDNLVIVTAIDKLLNSKTGHLEEAPILSVAMSRSTIENLNLETIDPSDSMDNFKHNMSFKKTKGFERVASIDPEGLDDTSSSS</sequence>
<feature type="compositionally biased region" description="Basic and acidic residues" evidence="2">
    <location>
        <begin position="85"/>
        <end position="95"/>
    </location>
</feature>
<gene>
    <name evidence="3" type="ORF">JI62_18935</name>
</gene>
<dbReference type="Proteomes" id="UP000197334">
    <property type="component" value="Unassembled WGS sequence"/>
</dbReference>
<reference evidence="3 4" key="1">
    <citation type="submission" date="2014-08" db="EMBL/GenBank/DDBJ databases">
        <title>Draft genome sequence of a novel L-asparaginase producing marine bacterium, Halomonas campaniensis.</title>
        <authorList>
            <person name="Sundarakrishnan B."/>
            <person name="Moushumi Priya A."/>
            <person name="Raman G."/>
            <person name="Sakthivel N."/>
            <person name="Park S."/>
            <person name="Jayachandran S."/>
        </authorList>
    </citation>
    <scope>NUCLEOTIDE SEQUENCE [LARGE SCALE GENOMIC DNA]</scope>
    <source>
        <strain evidence="3 4">SK03</strain>
    </source>
</reference>
<evidence type="ECO:0000313" key="4">
    <source>
        <dbReference type="Proteomes" id="UP000197334"/>
    </source>
</evidence>
<evidence type="ECO:0000256" key="1">
    <source>
        <dbReference type="SAM" id="Coils"/>
    </source>
</evidence>
<keyword evidence="4" id="KW-1185">Reference proteome</keyword>
<feature type="coiled-coil region" evidence="1">
    <location>
        <begin position="14"/>
        <end position="44"/>
    </location>
</feature>
<dbReference type="RefSeq" id="WP_088701681.1">
    <property type="nucleotide sequence ID" value="NZ_JPUA01000037.1"/>
</dbReference>
<accession>A0A246RW53</accession>
<feature type="region of interest" description="Disordered" evidence="2">
    <location>
        <begin position="61"/>
        <end position="95"/>
    </location>
</feature>
<name>A0A246RW53_9GAMM</name>
<dbReference type="AlphaFoldDB" id="A0A246RW53"/>
<organism evidence="3 4">
    <name type="scientific">Halomonas campaniensis</name>
    <dbReference type="NCBI Taxonomy" id="213554"/>
    <lineage>
        <taxon>Bacteria</taxon>
        <taxon>Pseudomonadati</taxon>
        <taxon>Pseudomonadota</taxon>
        <taxon>Gammaproteobacteria</taxon>
        <taxon>Oceanospirillales</taxon>
        <taxon>Halomonadaceae</taxon>
        <taxon>Halomonas</taxon>
    </lineage>
</organism>
<protein>
    <submittedName>
        <fullName evidence="3">Uncharacterized protein</fullName>
    </submittedName>
</protein>
<dbReference type="EMBL" id="JPUA01000037">
    <property type="protein sequence ID" value="OWV28383.1"/>
    <property type="molecule type" value="Genomic_DNA"/>
</dbReference>
<evidence type="ECO:0000256" key="2">
    <source>
        <dbReference type="SAM" id="MobiDB-lite"/>
    </source>
</evidence>